<evidence type="ECO:0000256" key="18">
    <source>
        <dbReference type="ARBA" id="ARBA00022991"/>
    </source>
</evidence>
<dbReference type="Gene3D" id="3.30.565.10">
    <property type="entry name" value="Histidine kinase-like ATPase, C-terminal domain"/>
    <property type="match status" value="1"/>
</dbReference>
<keyword evidence="25" id="KW-1185">Reference proteome</keyword>
<dbReference type="GO" id="GO:0009881">
    <property type="term" value="F:photoreceptor activity"/>
    <property type="evidence" value="ECO:0007669"/>
    <property type="project" value="UniProtKB-KW"/>
</dbReference>
<reference evidence="24" key="1">
    <citation type="submission" date="2020-04" db="EMBL/GenBank/DDBJ databases">
        <title>A desert anoxygenic phototrophic bacterium fixes CO2 using RubisCO under aerobic conditions.</title>
        <authorList>
            <person name="Tang K."/>
        </authorList>
    </citation>
    <scope>NUCLEOTIDE SEQUENCE [LARGE SCALE GENOMIC DNA]</scope>
    <source>
        <strain evidence="24">MIMtkB3</strain>
    </source>
</reference>
<dbReference type="GO" id="GO:0005886">
    <property type="term" value="C:plasma membrane"/>
    <property type="evidence" value="ECO:0007669"/>
    <property type="project" value="UniProtKB-SubCell"/>
</dbReference>
<feature type="transmembrane region" description="Helical" evidence="22">
    <location>
        <begin position="277"/>
        <end position="299"/>
    </location>
</feature>
<dbReference type="InterPro" id="IPR001610">
    <property type="entry name" value="PAC"/>
</dbReference>
<dbReference type="SMART" id="SM00086">
    <property type="entry name" value="PAC"/>
    <property type="match status" value="1"/>
</dbReference>
<evidence type="ECO:0000256" key="5">
    <source>
        <dbReference type="ARBA" id="ARBA00022519"/>
    </source>
</evidence>
<evidence type="ECO:0000256" key="20">
    <source>
        <dbReference type="ARBA" id="ARBA00023136"/>
    </source>
</evidence>
<evidence type="ECO:0000256" key="17">
    <source>
        <dbReference type="ARBA" id="ARBA00022989"/>
    </source>
</evidence>
<organism evidence="24 25">
    <name type="scientific">Aerophototrophica crusticola</name>
    <dbReference type="NCBI Taxonomy" id="1709002"/>
    <lineage>
        <taxon>Bacteria</taxon>
        <taxon>Pseudomonadati</taxon>
        <taxon>Pseudomonadota</taxon>
        <taxon>Alphaproteobacteria</taxon>
        <taxon>Rhodospirillales</taxon>
        <taxon>Rhodospirillaceae</taxon>
        <taxon>Aerophototrophica</taxon>
    </lineage>
</organism>
<dbReference type="PANTHER" id="PTHR41523">
    <property type="entry name" value="TWO-COMPONENT SYSTEM SENSOR PROTEIN"/>
    <property type="match status" value="1"/>
</dbReference>
<sequence>MGYTGPMRTPGAFALLAAAVALPLLAFTGVAVGMLDRERQAVAERGLRETAGAALGTAEAELDWHLATLESLATTPGLGQGNPAFVEAHVRHILDRRAEWCAVTAYGPDGTPLLTVPGRAGGGGGVEPASPPPQVLAGQVHVAGVESPSACKGGHGIRLFVPVERDGEVRRVLGATISPAALNQALGRVRVPEGWLVSVLDSNRVIAGRTVSPEQFVGRPATPSLAAEIEKSTDHFFFALNQEGERVYTAIRTDPASGWTVAVGAPARVVEVPLRRLRLTLVGGGAAALALAVLLALGIGQALARRREAEAKLAVLDAVSASERRLRLALEAGQLMLWDADLVTDAVTCDPTFKVLFGFPPDAKGLRGEDFTGRVHPDDQTRVRAEVVAGIEGRAPFVTEFRVCRPDGTVRWVSAAAIVERDAAGKPLRMVGVDQDITGRKAAEARNNLLTREVDHRAKNVLAVVQALVRVITADSPEAFAKAVEARVSALSRAHTLLARNRWEGADLRDLLAEELSPYGEFGGPDGRLRAEGPPVEVGPDATQAVGMVFHELATNAAKYGALSAKEGRLLVRWGVEADGSLVIDWVESGGPPVAKPTRSGFGSLLLQANVKNQLGGSLELDWAQTGLTCRLRIPAEHVQPKAQVGLAPAV</sequence>
<evidence type="ECO:0000256" key="10">
    <source>
        <dbReference type="ARBA" id="ARBA00022643"/>
    </source>
</evidence>
<dbReference type="CDD" id="cd18774">
    <property type="entry name" value="PDC2_HK_sensor"/>
    <property type="match status" value="1"/>
</dbReference>
<keyword evidence="13" id="KW-0677">Repeat</keyword>
<keyword evidence="8" id="KW-0716">Sensory transduction</keyword>
<evidence type="ECO:0000256" key="16">
    <source>
        <dbReference type="ARBA" id="ARBA00022840"/>
    </source>
</evidence>
<evidence type="ECO:0000256" key="6">
    <source>
        <dbReference type="ARBA" id="ARBA00022543"/>
    </source>
</evidence>
<comment type="subcellular location">
    <subcellularLocation>
        <location evidence="2">Cell inner membrane</location>
        <topology evidence="2">Multi-pass membrane protein</topology>
    </subcellularLocation>
</comment>
<evidence type="ECO:0000256" key="2">
    <source>
        <dbReference type="ARBA" id="ARBA00004429"/>
    </source>
</evidence>
<gene>
    <name evidence="24" type="ORF">HHL28_14335</name>
</gene>
<dbReference type="GO" id="GO:0005524">
    <property type="term" value="F:ATP binding"/>
    <property type="evidence" value="ECO:0007669"/>
    <property type="project" value="UniProtKB-KW"/>
</dbReference>
<dbReference type="CDD" id="cd00130">
    <property type="entry name" value="PAS"/>
    <property type="match status" value="1"/>
</dbReference>
<dbReference type="InterPro" id="IPR000700">
    <property type="entry name" value="PAS-assoc_C"/>
</dbReference>
<evidence type="ECO:0000256" key="22">
    <source>
        <dbReference type="SAM" id="Phobius"/>
    </source>
</evidence>
<keyword evidence="5" id="KW-0997">Cell inner membrane</keyword>
<dbReference type="InterPro" id="IPR013655">
    <property type="entry name" value="PAS_fold_3"/>
</dbReference>
<keyword evidence="20 22" id="KW-0472">Membrane</keyword>
<dbReference type="Gene3D" id="2.10.70.100">
    <property type="match status" value="1"/>
</dbReference>
<dbReference type="FunFam" id="2.10.70.100:FF:000001">
    <property type="entry name" value="Sensory transduction histidine kinase"/>
    <property type="match status" value="1"/>
</dbReference>
<dbReference type="SMART" id="SM00911">
    <property type="entry name" value="HWE_HK"/>
    <property type="match status" value="1"/>
</dbReference>
<dbReference type="Gene3D" id="3.30.450.20">
    <property type="entry name" value="PAS domain"/>
    <property type="match status" value="2"/>
</dbReference>
<keyword evidence="6" id="KW-0600">Photoreceptor protein</keyword>
<evidence type="ECO:0000256" key="9">
    <source>
        <dbReference type="ARBA" id="ARBA00022630"/>
    </source>
</evidence>
<dbReference type="AlphaFoldDB" id="A0A858R9R8"/>
<dbReference type="Proteomes" id="UP000501891">
    <property type="component" value="Chromosome"/>
</dbReference>
<evidence type="ECO:0000256" key="12">
    <source>
        <dbReference type="ARBA" id="ARBA00022692"/>
    </source>
</evidence>
<protein>
    <recommendedName>
        <fullName evidence="3">histidine kinase</fullName>
        <ecNumber evidence="3">2.7.13.3</ecNumber>
    </recommendedName>
</protein>
<dbReference type="SUPFAM" id="SSF55785">
    <property type="entry name" value="PYP-like sensor domain (PAS domain)"/>
    <property type="match status" value="1"/>
</dbReference>
<dbReference type="EMBL" id="CP051775">
    <property type="protein sequence ID" value="QJE74107.1"/>
    <property type="molecule type" value="Genomic_DNA"/>
</dbReference>
<evidence type="ECO:0000256" key="14">
    <source>
        <dbReference type="ARBA" id="ARBA00022741"/>
    </source>
</evidence>
<dbReference type="InterPro" id="IPR011102">
    <property type="entry name" value="Sig_transdc_His_kinase_HWE"/>
</dbReference>
<dbReference type="EC" id="2.7.13.3" evidence="3"/>
<dbReference type="InterPro" id="IPR035965">
    <property type="entry name" value="PAS-like_dom_sf"/>
</dbReference>
<keyword evidence="17 22" id="KW-1133">Transmembrane helix</keyword>
<keyword evidence="19" id="KW-0843">Virulence</keyword>
<dbReference type="Pfam" id="PF07536">
    <property type="entry name" value="HWE_HK"/>
    <property type="match status" value="1"/>
</dbReference>
<evidence type="ECO:0000256" key="4">
    <source>
        <dbReference type="ARBA" id="ARBA00022475"/>
    </source>
</evidence>
<dbReference type="Pfam" id="PF08447">
    <property type="entry name" value="PAS_3"/>
    <property type="match status" value="1"/>
</dbReference>
<evidence type="ECO:0000256" key="21">
    <source>
        <dbReference type="ARBA" id="ARBA00023170"/>
    </source>
</evidence>
<accession>A0A858R9R8</accession>
<evidence type="ECO:0000256" key="7">
    <source>
        <dbReference type="ARBA" id="ARBA00022553"/>
    </source>
</evidence>
<dbReference type="PROSITE" id="PS50113">
    <property type="entry name" value="PAC"/>
    <property type="match status" value="1"/>
</dbReference>
<dbReference type="InterPro" id="IPR000014">
    <property type="entry name" value="PAS"/>
</dbReference>
<keyword evidence="14" id="KW-0547">Nucleotide-binding</keyword>
<keyword evidence="12 22" id="KW-0812">Transmembrane</keyword>
<keyword evidence="10" id="KW-0288">FMN</keyword>
<evidence type="ECO:0000313" key="25">
    <source>
        <dbReference type="Proteomes" id="UP000501891"/>
    </source>
</evidence>
<dbReference type="GO" id="GO:0004673">
    <property type="term" value="F:protein histidine kinase activity"/>
    <property type="evidence" value="ECO:0007669"/>
    <property type="project" value="UniProtKB-EC"/>
</dbReference>
<evidence type="ECO:0000256" key="11">
    <source>
        <dbReference type="ARBA" id="ARBA00022679"/>
    </source>
</evidence>
<comment type="catalytic activity">
    <reaction evidence="1">
        <text>ATP + protein L-histidine = ADP + protein N-phospho-L-histidine.</text>
        <dbReference type="EC" id="2.7.13.3"/>
    </reaction>
</comment>
<evidence type="ECO:0000259" key="23">
    <source>
        <dbReference type="PROSITE" id="PS50113"/>
    </source>
</evidence>
<keyword evidence="15" id="KW-0418">Kinase</keyword>
<keyword evidence="11" id="KW-0808">Transferase</keyword>
<dbReference type="InterPro" id="IPR036890">
    <property type="entry name" value="HATPase_C_sf"/>
</dbReference>
<keyword evidence="4" id="KW-1003">Cell membrane</keyword>
<keyword evidence="21" id="KW-0675">Receptor</keyword>
<proteinExistence type="predicted"/>
<evidence type="ECO:0000313" key="24">
    <source>
        <dbReference type="EMBL" id="QJE74107.1"/>
    </source>
</evidence>
<evidence type="ECO:0000256" key="13">
    <source>
        <dbReference type="ARBA" id="ARBA00022737"/>
    </source>
</evidence>
<keyword evidence="18" id="KW-0157">Chromophore</keyword>
<evidence type="ECO:0000256" key="15">
    <source>
        <dbReference type="ARBA" id="ARBA00022777"/>
    </source>
</evidence>
<evidence type="ECO:0000256" key="8">
    <source>
        <dbReference type="ARBA" id="ARBA00022606"/>
    </source>
</evidence>
<dbReference type="KEGG" id="acru:HHL28_14335"/>
<dbReference type="PANTHER" id="PTHR41523:SF8">
    <property type="entry name" value="ETHYLENE RESPONSE SENSOR PROTEIN"/>
    <property type="match status" value="1"/>
</dbReference>
<feature type="domain" description="PAC" evidence="23">
    <location>
        <begin position="397"/>
        <end position="449"/>
    </location>
</feature>
<keyword evidence="16" id="KW-0067">ATP-binding</keyword>
<feature type="transmembrane region" description="Helical" evidence="22">
    <location>
        <begin position="12"/>
        <end position="35"/>
    </location>
</feature>
<name>A0A858R9R8_9PROT</name>
<keyword evidence="7" id="KW-0597">Phosphoprotein</keyword>
<keyword evidence="9" id="KW-0285">Flavoprotein</keyword>
<evidence type="ECO:0000256" key="3">
    <source>
        <dbReference type="ARBA" id="ARBA00012438"/>
    </source>
</evidence>
<dbReference type="NCBIfam" id="TIGR00229">
    <property type="entry name" value="sensory_box"/>
    <property type="match status" value="1"/>
</dbReference>
<evidence type="ECO:0000256" key="1">
    <source>
        <dbReference type="ARBA" id="ARBA00000085"/>
    </source>
</evidence>
<evidence type="ECO:0000256" key="19">
    <source>
        <dbReference type="ARBA" id="ARBA00023026"/>
    </source>
</evidence>